<gene>
    <name evidence="2" type="ORF">EYF80_062567</name>
</gene>
<organism evidence="2 3">
    <name type="scientific">Liparis tanakae</name>
    <name type="common">Tanaka's snailfish</name>
    <dbReference type="NCBI Taxonomy" id="230148"/>
    <lineage>
        <taxon>Eukaryota</taxon>
        <taxon>Metazoa</taxon>
        <taxon>Chordata</taxon>
        <taxon>Craniata</taxon>
        <taxon>Vertebrata</taxon>
        <taxon>Euteleostomi</taxon>
        <taxon>Actinopterygii</taxon>
        <taxon>Neopterygii</taxon>
        <taxon>Teleostei</taxon>
        <taxon>Neoteleostei</taxon>
        <taxon>Acanthomorphata</taxon>
        <taxon>Eupercaria</taxon>
        <taxon>Perciformes</taxon>
        <taxon>Cottioidei</taxon>
        <taxon>Cottales</taxon>
        <taxon>Liparidae</taxon>
        <taxon>Liparis</taxon>
    </lineage>
</organism>
<comment type="caution">
    <text evidence="2">The sequence shown here is derived from an EMBL/GenBank/DDBJ whole genome shotgun (WGS) entry which is preliminary data.</text>
</comment>
<dbReference type="EMBL" id="SRLO01008544">
    <property type="protein sequence ID" value="TNN27288.1"/>
    <property type="molecule type" value="Genomic_DNA"/>
</dbReference>
<protein>
    <submittedName>
        <fullName evidence="2">Uncharacterized protein</fullName>
    </submittedName>
</protein>
<proteinExistence type="predicted"/>
<evidence type="ECO:0000313" key="2">
    <source>
        <dbReference type="EMBL" id="TNN27288.1"/>
    </source>
</evidence>
<accession>A0A4Z2EEX5</accession>
<sequence length="199" mass="22072">MQVVSLEPEIRWMPQWSVDKQVTIGLPMCRMCCPTVLPFTRDVTRRLLSQWPPLNSSLPSWDATNSPAVTSTPGAKGPESERWVLGPGRVELVGVHVLLHLDQLTGRLPEVADHALQGLALLFVRDGVQVHRACNTTPGQNADEAQRRGGKGGFGCFTLVCAVVEDVEGLHRRRAPLLVAEDQIDPLVEVRRHVLRLLW</sequence>
<keyword evidence="3" id="KW-1185">Reference proteome</keyword>
<reference evidence="2 3" key="1">
    <citation type="submission" date="2019-03" db="EMBL/GenBank/DDBJ databases">
        <title>First draft genome of Liparis tanakae, snailfish: a comprehensive survey of snailfish specific genes.</title>
        <authorList>
            <person name="Kim W."/>
            <person name="Song I."/>
            <person name="Jeong J.-H."/>
            <person name="Kim D."/>
            <person name="Kim S."/>
            <person name="Ryu S."/>
            <person name="Song J.Y."/>
            <person name="Lee S.K."/>
        </authorList>
    </citation>
    <scope>NUCLEOTIDE SEQUENCE [LARGE SCALE GENOMIC DNA]</scope>
    <source>
        <tissue evidence="2">Muscle</tissue>
    </source>
</reference>
<name>A0A4Z2EEX5_9TELE</name>
<feature type="compositionally biased region" description="Polar residues" evidence="1">
    <location>
        <begin position="59"/>
        <end position="73"/>
    </location>
</feature>
<dbReference type="AlphaFoldDB" id="A0A4Z2EEX5"/>
<evidence type="ECO:0000256" key="1">
    <source>
        <dbReference type="SAM" id="MobiDB-lite"/>
    </source>
</evidence>
<dbReference type="Proteomes" id="UP000314294">
    <property type="component" value="Unassembled WGS sequence"/>
</dbReference>
<feature type="region of interest" description="Disordered" evidence="1">
    <location>
        <begin position="59"/>
        <end position="80"/>
    </location>
</feature>
<evidence type="ECO:0000313" key="3">
    <source>
        <dbReference type="Proteomes" id="UP000314294"/>
    </source>
</evidence>